<dbReference type="PANTHER" id="PTHR30624">
    <property type="entry name" value="UNCHARACTERIZED PROTEIN TLDD AND PMBA"/>
    <property type="match status" value="1"/>
</dbReference>
<dbReference type="InterPro" id="IPR045569">
    <property type="entry name" value="Metalloprtase-TldD/E_C"/>
</dbReference>
<dbReference type="RefSeq" id="WP_051331416.1">
    <property type="nucleotide sequence ID" value="NZ_OX458333.1"/>
</dbReference>
<evidence type="ECO:0000256" key="1">
    <source>
        <dbReference type="ARBA" id="ARBA00005836"/>
    </source>
</evidence>
<evidence type="ECO:0000313" key="8">
    <source>
        <dbReference type="EMBL" id="CAI8903617.1"/>
    </source>
</evidence>
<dbReference type="Proteomes" id="UP001162030">
    <property type="component" value="Chromosome"/>
</dbReference>
<dbReference type="InterPro" id="IPR036059">
    <property type="entry name" value="TldD/PmbA_sf"/>
</dbReference>
<evidence type="ECO:0000256" key="2">
    <source>
        <dbReference type="ARBA" id="ARBA00022670"/>
    </source>
</evidence>
<dbReference type="InterPro" id="IPR045570">
    <property type="entry name" value="Metalloprtase-TldD/E_cen_dom"/>
</dbReference>
<dbReference type="InterPro" id="IPR035068">
    <property type="entry name" value="TldD/PmbA_N"/>
</dbReference>
<protein>
    <submittedName>
        <fullName evidence="8">TldD protein</fullName>
    </submittedName>
</protein>
<evidence type="ECO:0000259" key="6">
    <source>
        <dbReference type="Pfam" id="PF19289"/>
    </source>
</evidence>
<evidence type="ECO:0000259" key="5">
    <source>
        <dbReference type="Pfam" id="PF01523"/>
    </source>
</evidence>
<feature type="domain" description="Metalloprotease TldD/E central" evidence="7">
    <location>
        <begin position="126"/>
        <end position="200"/>
    </location>
</feature>
<keyword evidence="9" id="KW-1185">Reference proteome</keyword>
<gene>
    <name evidence="8" type="ORF">MSZNOR_3497</name>
</gene>
<sequence length="490" mass="54578">MSLPVVFHPELPAFDIHRALTWIQGEADWIGLRFVQEQTYRRTVRNHLPEDNAISLERGVMVEALIEGHIAYAGTSDLSQQGVIQAARRAAHLARTCARHALFPFTEKHRPPVKGYFTGSQRTGFDRLTLAELTDQLIRASQSLKVSDKIVSTVAEVTLVDSTMLYVSSSGADIEQQWWLVSCHCAATAQDGTETQQRSLNGPAARCRQAGLEFFDFPTLHAECGRAGREALELLDAENCPNETLDLILAPDQMLLQIHESIGHPLELDRILGDERNYAGWSFVKPDDFGRLRYGSPLLNVTFDPTVEGEFASYAFDDCGNPATREYLIRDGILLRGLGSLESQSRLGIPGVANFRSTSWNRAPIDRMANINLEPGTNSLAEMIASVERGIYMQSNRSWSIDDYRNKFQFGCEYARRIEEGRLTDVLKNPNYRGVTVPFWNALKAVGRREEWELFGSPYCGKGEPNQLIRVGHAAPPCLFAGVDVFGGGA</sequence>
<keyword evidence="3" id="KW-0378">Hydrolase</keyword>
<comment type="similarity">
    <text evidence="1">Belongs to the peptidase U62 family.</text>
</comment>
<evidence type="ECO:0000259" key="7">
    <source>
        <dbReference type="Pfam" id="PF19290"/>
    </source>
</evidence>
<evidence type="ECO:0000256" key="3">
    <source>
        <dbReference type="ARBA" id="ARBA00022801"/>
    </source>
</evidence>
<feature type="domain" description="Metalloprotease TldD/E C-terminal" evidence="6">
    <location>
        <begin position="244"/>
        <end position="485"/>
    </location>
</feature>
<dbReference type="SUPFAM" id="SSF111283">
    <property type="entry name" value="Putative modulator of DNA gyrase, PmbA/TldD"/>
    <property type="match status" value="1"/>
</dbReference>
<name>A0ABM9I5F8_9GAMM</name>
<keyword evidence="4" id="KW-0482">Metalloprotease</keyword>
<dbReference type="EMBL" id="OX458333">
    <property type="protein sequence ID" value="CAI8903617.1"/>
    <property type="molecule type" value="Genomic_DNA"/>
</dbReference>
<dbReference type="InterPro" id="IPR051463">
    <property type="entry name" value="Peptidase_U62_metallo"/>
</dbReference>
<reference evidence="8 9" key="1">
    <citation type="submission" date="2023-03" db="EMBL/GenBank/DDBJ databases">
        <authorList>
            <person name="Pearce D."/>
        </authorList>
    </citation>
    <scope>NUCLEOTIDE SEQUENCE [LARGE SCALE GENOMIC DNA]</scope>
    <source>
        <strain evidence="8">Msz</strain>
    </source>
</reference>
<dbReference type="PANTHER" id="PTHR30624:SF10">
    <property type="entry name" value="CONSERVED PROTEIN"/>
    <property type="match status" value="1"/>
</dbReference>
<feature type="domain" description="Metalloprotease TldD/E N-terminal" evidence="5">
    <location>
        <begin position="33"/>
        <end position="94"/>
    </location>
</feature>
<dbReference type="Pfam" id="PF01523">
    <property type="entry name" value="PmbA_TldD_1st"/>
    <property type="match status" value="1"/>
</dbReference>
<dbReference type="InterPro" id="IPR002510">
    <property type="entry name" value="Metalloprtase-TldD/E_N"/>
</dbReference>
<dbReference type="Gene3D" id="3.30.2290.10">
    <property type="entry name" value="PmbA/TldD superfamily"/>
    <property type="match status" value="1"/>
</dbReference>
<proteinExistence type="inferred from homology"/>
<accession>A0ABM9I5F8</accession>
<evidence type="ECO:0000313" key="9">
    <source>
        <dbReference type="Proteomes" id="UP001162030"/>
    </source>
</evidence>
<organism evidence="8 9">
    <name type="scientific">Methylocaldum szegediense</name>
    <dbReference type="NCBI Taxonomy" id="73780"/>
    <lineage>
        <taxon>Bacteria</taxon>
        <taxon>Pseudomonadati</taxon>
        <taxon>Pseudomonadota</taxon>
        <taxon>Gammaproteobacteria</taxon>
        <taxon>Methylococcales</taxon>
        <taxon>Methylococcaceae</taxon>
        <taxon>Methylocaldum</taxon>
    </lineage>
</organism>
<keyword evidence="2" id="KW-0645">Protease</keyword>
<dbReference type="Pfam" id="PF19290">
    <property type="entry name" value="PmbA_TldD_2nd"/>
    <property type="match status" value="1"/>
</dbReference>
<evidence type="ECO:0000256" key="4">
    <source>
        <dbReference type="ARBA" id="ARBA00023049"/>
    </source>
</evidence>
<dbReference type="Pfam" id="PF19289">
    <property type="entry name" value="PmbA_TldD_3rd"/>
    <property type="match status" value="1"/>
</dbReference>